<evidence type="ECO:0000313" key="1">
    <source>
        <dbReference type="EMBL" id="NDW21683.1"/>
    </source>
</evidence>
<evidence type="ECO:0000313" key="2">
    <source>
        <dbReference type="Proteomes" id="UP000478837"/>
    </source>
</evidence>
<dbReference type="Proteomes" id="UP000478837">
    <property type="component" value="Unassembled WGS sequence"/>
</dbReference>
<organism evidence="1 2">
    <name type="scientific">Alteromonas hispanica</name>
    <dbReference type="NCBI Taxonomy" id="315421"/>
    <lineage>
        <taxon>Bacteria</taxon>
        <taxon>Pseudomonadati</taxon>
        <taxon>Pseudomonadota</taxon>
        <taxon>Gammaproteobacteria</taxon>
        <taxon>Alteromonadales</taxon>
        <taxon>Alteromonadaceae</taxon>
        <taxon>Alteromonas/Salinimonas group</taxon>
        <taxon>Alteromonas</taxon>
    </lineage>
</organism>
<reference evidence="1 2" key="1">
    <citation type="submission" date="2020-01" db="EMBL/GenBank/DDBJ databases">
        <title>Genomes of bacteria type strains.</title>
        <authorList>
            <person name="Chen J."/>
            <person name="Zhu S."/>
            <person name="Yang J."/>
        </authorList>
    </citation>
    <scope>NUCLEOTIDE SEQUENCE [LARGE SCALE GENOMIC DNA]</scope>
    <source>
        <strain evidence="1 2">LMG 22958</strain>
    </source>
</reference>
<proteinExistence type="predicted"/>
<protein>
    <submittedName>
        <fullName evidence="1">Uncharacterized protein</fullName>
    </submittedName>
</protein>
<dbReference type="RefSeq" id="WP_163111630.1">
    <property type="nucleotide sequence ID" value="NZ_JAAAWP010000004.1"/>
</dbReference>
<name>A0A6L9MUT4_9ALTE</name>
<dbReference type="AlphaFoldDB" id="A0A6L9MUT4"/>
<gene>
    <name evidence="1" type="ORF">GTW09_09150</name>
</gene>
<keyword evidence="2" id="KW-1185">Reference proteome</keyword>
<accession>A0A6L9MUT4</accession>
<dbReference type="EMBL" id="JAAAWP010000004">
    <property type="protein sequence ID" value="NDW21683.1"/>
    <property type="molecule type" value="Genomic_DNA"/>
</dbReference>
<comment type="caution">
    <text evidence="1">The sequence shown here is derived from an EMBL/GenBank/DDBJ whole genome shotgun (WGS) entry which is preliminary data.</text>
</comment>
<sequence>MKNIVINPVNEAQKHLVLGEQHILSESEALAVSGGGLFYDLGAFIAQVVNADESIYNTYGNTNRNHW</sequence>